<dbReference type="Gene3D" id="2.60.40.10">
    <property type="entry name" value="Immunoglobulins"/>
    <property type="match status" value="1"/>
</dbReference>
<name>A0A1X7SMZ7_AMPQE</name>
<feature type="region of interest" description="Disordered" evidence="1">
    <location>
        <begin position="155"/>
        <end position="185"/>
    </location>
</feature>
<organism evidence="2">
    <name type="scientific">Amphimedon queenslandica</name>
    <name type="common">Sponge</name>
    <dbReference type="NCBI Taxonomy" id="400682"/>
    <lineage>
        <taxon>Eukaryota</taxon>
        <taxon>Metazoa</taxon>
        <taxon>Porifera</taxon>
        <taxon>Demospongiae</taxon>
        <taxon>Heteroscleromorpha</taxon>
        <taxon>Haplosclerida</taxon>
        <taxon>Niphatidae</taxon>
        <taxon>Amphimedon</taxon>
    </lineage>
</organism>
<protein>
    <recommendedName>
        <fullName evidence="3">Cadherin domain-containing protein</fullName>
    </recommendedName>
</protein>
<evidence type="ECO:0008006" key="3">
    <source>
        <dbReference type="Google" id="ProtNLM"/>
    </source>
</evidence>
<feature type="compositionally biased region" description="Basic and acidic residues" evidence="1">
    <location>
        <begin position="155"/>
        <end position="168"/>
    </location>
</feature>
<evidence type="ECO:0000313" key="2">
    <source>
        <dbReference type="EnsemblMetazoa" id="Aqu2.1.03462_001"/>
    </source>
</evidence>
<dbReference type="InterPro" id="IPR013783">
    <property type="entry name" value="Ig-like_fold"/>
</dbReference>
<dbReference type="GO" id="GO:0016020">
    <property type="term" value="C:membrane"/>
    <property type="evidence" value="ECO:0007669"/>
    <property type="project" value="TreeGrafter"/>
</dbReference>
<dbReference type="InterPro" id="IPR029865">
    <property type="entry name" value="KIAA0319-like"/>
</dbReference>
<feature type="compositionally biased region" description="Basic and acidic residues" evidence="1">
    <location>
        <begin position="176"/>
        <end position="185"/>
    </location>
</feature>
<dbReference type="EnsemblMetazoa" id="Aqu2.1.03462_001">
    <property type="protein sequence ID" value="Aqu2.1.03462_001"/>
    <property type="gene ID" value="Aqu2.1.03462"/>
</dbReference>
<dbReference type="InParanoid" id="A0A1X7SMZ7"/>
<dbReference type="PANTHER" id="PTHR46182">
    <property type="entry name" value="FI19480P1"/>
    <property type="match status" value="1"/>
</dbReference>
<dbReference type="GO" id="GO:0031410">
    <property type="term" value="C:cytoplasmic vesicle"/>
    <property type="evidence" value="ECO:0007669"/>
    <property type="project" value="TreeGrafter"/>
</dbReference>
<dbReference type="PANTHER" id="PTHR46182:SF2">
    <property type="entry name" value="FI19480P1"/>
    <property type="match status" value="1"/>
</dbReference>
<sequence>MLNSILQLVAGKYGLEVLVYDDEGNYGRDFVNITVRREPHVNKAPIVIISPSTNITIKPSDKLILDASKTSDDGPKGETLGLLQEVSGSRDYWTQPLLTLKHLNVGKYLFKLRVTDGDGAVGVAYANVTVQAEPDYPPTADAGESVLIQLPHDEVTLDGGRSKDDKGSNCKVFMETGERKSSGNE</sequence>
<reference evidence="2" key="1">
    <citation type="submission" date="2017-05" db="UniProtKB">
        <authorList>
            <consortium name="EnsemblMetazoa"/>
        </authorList>
    </citation>
    <scope>IDENTIFICATION</scope>
</reference>
<accession>A0A1X7SMZ7</accession>
<dbReference type="AlphaFoldDB" id="A0A1X7SMZ7"/>
<dbReference type="OMA" id="NCKVFME"/>
<proteinExistence type="predicted"/>
<evidence type="ECO:0000256" key="1">
    <source>
        <dbReference type="SAM" id="MobiDB-lite"/>
    </source>
</evidence>